<proteinExistence type="inferred from homology"/>
<dbReference type="GO" id="GO:0005506">
    <property type="term" value="F:iron ion binding"/>
    <property type="evidence" value="ECO:0007669"/>
    <property type="project" value="InterPro"/>
</dbReference>
<evidence type="ECO:0008006" key="6">
    <source>
        <dbReference type="Google" id="ProtNLM"/>
    </source>
</evidence>
<dbReference type="Gene3D" id="2.60.120.10">
    <property type="entry name" value="Jelly Rolls"/>
    <property type="match status" value="1"/>
</dbReference>
<evidence type="ECO:0000256" key="2">
    <source>
        <dbReference type="PIRSR" id="PIRSR610300-51"/>
    </source>
</evidence>
<feature type="region of interest" description="Disordered" evidence="3">
    <location>
        <begin position="134"/>
        <end position="175"/>
    </location>
</feature>
<reference evidence="4" key="1">
    <citation type="journal article" date="2014" name="Int. J. Syst. Evol. Microbiol.">
        <title>Complete genome sequence of Corynebacterium casei LMG S-19264T (=DSM 44701T), isolated from a smear-ripened cheese.</title>
        <authorList>
            <consortium name="US DOE Joint Genome Institute (JGI-PGF)"/>
            <person name="Walter F."/>
            <person name="Albersmeier A."/>
            <person name="Kalinowski J."/>
            <person name="Ruckert C."/>
        </authorList>
    </citation>
    <scope>NUCLEOTIDE SEQUENCE</scope>
    <source>
        <strain evidence="4">JCM 3313</strain>
    </source>
</reference>
<evidence type="ECO:0000256" key="1">
    <source>
        <dbReference type="ARBA" id="ARBA00006622"/>
    </source>
</evidence>
<comment type="caution">
    <text evidence="4">The sequence shown here is derived from an EMBL/GenBank/DDBJ whole genome shotgun (WGS) entry which is preliminary data.</text>
</comment>
<protein>
    <recommendedName>
        <fullName evidence="6">Cysteine dioxygenase type I</fullName>
    </recommendedName>
</protein>
<gene>
    <name evidence="4" type="ORF">GCM10010185_29340</name>
</gene>
<keyword evidence="5" id="KW-1185">Reference proteome</keyword>
<dbReference type="InterPro" id="IPR010300">
    <property type="entry name" value="CDO_1"/>
</dbReference>
<feature type="binding site" evidence="2">
    <location>
        <position position="71"/>
    </location>
    <ligand>
        <name>Fe cation</name>
        <dbReference type="ChEBI" id="CHEBI:24875"/>
        <note>catalytic</note>
    </ligand>
</feature>
<evidence type="ECO:0000313" key="5">
    <source>
        <dbReference type="Proteomes" id="UP000639606"/>
    </source>
</evidence>
<dbReference type="InterPro" id="IPR014710">
    <property type="entry name" value="RmlC-like_jellyroll"/>
</dbReference>
<comment type="similarity">
    <text evidence="1">Belongs to the cysteine dioxygenase family.</text>
</comment>
<dbReference type="GO" id="GO:0016702">
    <property type="term" value="F:oxidoreductase activity, acting on single donors with incorporation of molecular oxygen, incorporation of two atoms of oxygen"/>
    <property type="evidence" value="ECO:0007669"/>
    <property type="project" value="InterPro"/>
</dbReference>
<dbReference type="Proteomes" id="UP000639606">
    <property type="component" value="Unassembled WGS sequence"/>
</dbReference>
<keyword evidence="2" id="KW-0408">Iron</keyword>
<dbReference type="AlphaFoldDB" id="A0A918EE61"/>
<name>A0A918EE61_9PSEU</name>
<feature type="binding site" evidence="2">
    <location>
        <position position="117"/>
    </location>
    <ligand>
        <name>Fe cation</name>
        <dbReference type="ChEBI" id="CHEBI:24875"/>
        <note>catalytic</note>
    </ligand>
</feature>
<sequence length="175" mass="19457">MTDLPFDPPTGTLPPQELAAIAKAVAEQPSLWEECLEYSREERTYTDVFTNEHIGVWAISWMEDDHDTGYHDHDRSCGAVHVARGAIRHEQLRLGEKPTGQAVPEGESFQFDNTYIHRMRREPGAGPTVTIHAYSPPLSHTGQYGQQHDGLLHRTPTPSEEQLIPHGGQGTPSDG</sequence>
<dbReference type="InterPro" id="IPR011051">
    <property type="entry name" value="RmlC_Cupin_sf"/>
</dbReference>
<dbReference type="RefSeq" id="WP_189223753.1">
    <property type="nucleotide sequence ID" value="NZ_BMRG01000004.1"/>
</dbReference>
<reference evidence="4" key="2">
    <citation type="submission" date="2020-09" db="EMBL/GenBank/DDBJ databases">
        <authorList>
            <person name="Sun Q."/>
            <person name="Ohkuma M."/>
        </authorList>
    </citation>
    <scope>NUCLEOTIDE SEQUENCE</scope>
    <source>
        <strain evidence="4">JCM 3313</strain>
    </source>
</reference>
<evidence type="ECO:0000256" key="3">
    <source>
        <dbReference type="SAM" id="MobiDB-lite"/>
    </source>
</evidence>
<organism evidence="4 5">
    <name type="scientific">Saccharothrix coeruleofusca</name>
    <dbReference type="NCBI Taxonomy" id="33919"/>
    <lineage>
        <taxon>Bacteria</taxon>
        <taxon>Bacillati</taxon>
        <taxon>Actinomycetota</taxon>
        <taxon>Actinomycetes</taxon>
        <taxon>Pseudonocardiales</taxon>
        <taxon>Pseudonocardiaceae</taxon>
        <taxon>Saccharothrix</taxon>
    </lineage>
</organism>
<accession>A0A918EE61</accession>
<keyword evidence="2" id="KW-0479">Metal-binding</keyword>
<feature type="binding site" evidence="2">
    <location>
        <position position="73"/>
    </location>
    <ligand>
        <name>Fe cation</name>
        <dbReference type="ChEBI" id="CHEBI:24875"/>
        <note>catalytic</note>
    </ligand>
</feature>
<dbReference type="Pfam" id="PF05995">
    <property type="entry name" value="CDO_I"/>
    <property type="match status" value="1"/>
</dbReference>
<dbReference type="EMBL" id="BMRG01000004">
    <property type="protein sequence ID" value="GGP54947.1"/>
    <property type="molecule type" value="Genomic_DNA"/>
</dbReference>
<dbReference type="SUPFAM" id="SSF51182">
    <property type="entry name" value="RmlC-like cupins"/>
    <property type="match status" value="1"/>
</dbReference>
<evidence type="ECO:0000313" key="4">
    <source>
        <dbReference type="EMBL" id="GGP54947.1"/>
    </source>
</evidence>